<name>A0A8S4S118_9NEOP</name>
<dbReference type="PRINTS" id="PR00075">
    <property type="entry name" value="FACDDSATRASE"/>
</dbReference>
<protein>
    <submittedName>
        <fullName evidence="16">Jg17419 protein</fullName>
    </submittedName>
</protein>
<feature type="transmembrane region" description="Helical" evidence="14">
    <location>
        <begin position="34"/>
        <end position="57"/>
    </location>
</feature>
<evidence type="ECO:0000256" key="2">
    <source>
        <dbReference type="ARBA" id="ARBA00009295"/>
    </source>
</evidence>
<keyword evidence="10" id="KW-0443">Lipid metabolism</keyword>
<evidence type="ECO:0000313" key="16">
    <source>
        <dbReference type="EMBL" id="CAH2245022.1"/>
    </source>
</evidence>
<evidence type="ECO:0000256" key="8">
    <source>
        <dbReference type="ARBA" id="ARBA00023002"/>
    </source>
</evidence>
<dbReference type="PANTHER" id="PTHR11351">
    <property type="entry name" value="ACYL-COA DESATURASE"/>
    <property type="match status" value="1"/>
</dbReference>
<reference evidence="16" key="1">
    <citation type="submission" date="2022-03" db="EMBL/GenBank/DDBJ databases">
        <authorList>
            <person name="Lindestad O."/>
        </authorList>
    </citation>
    <scope>NUCLEOTIDE SEQUENCE</scope>
</reference>
<evidence type="ECO:0000256" key="5">
    <source>
        <dbReference type="ARBA" id="ARBA00022723"/>
    </source>
</evidence>
<comment type="subcellular location">
    <subcellularLocation>
        <location evidence="1">Membrane</location>
        <topology evidence="1">Multi-pass membrane protein</topology>
    </subcellularLocation>
</comment>
<dbReference type="GO" id="GO:0006636">
    <property type="term" value="P:unsaturated fatty acid biosynthetic process"/>
    <property type="evidence" value="ECO:0007669"/>
    <property type="project" value="TreeGrafter"/>
</dbReference>
<comment type="domain">
    <text evidence="13">The histidine box domains are involved in binding the catalytic metal ions.</text>
</comment>
<keyword evidence="7 14" id="KW-1133">Transmembrane helix</keyword>
<evidence type="ECO:0000256" key="13">
    <source>
        <dbReference type="RuleBase" id="RU000581"/>
    </source>
</evidence>
<evidence type="ECO:0000256" key="6">
    <source>
        <dbReference type="ARBA" id="ARBA00022832"/>
    </source>
</evidence>
<keyword evidence="5" id="KW-0479">Metal-binding</keyword>
<keyword evidence="4 13" id="KW-0812">Transmembrane</keyword>
<evidence type="ECO:0000256" key="9">
    <source>
        <dbReference type="ARBA" id="ARBA00023004"/>
    </source>
</evidence>
<evidence type="ECO:0000256" key="14">
    <source>
        <dbReference type="SAM" id="Phobius"/>
    </source>
</evidence>
<keyword evidence="11 14" id="KW-0472">Membrane</keyword>
<feature type="transmembrane region" description="Helical" evidence="14">
    <location>
        <begin position="64"/>
        <end position="84"/>
    </location>
</feature>
<dbReference type="OrthoDB" id="10260134at2759"/>
<evidence type="ECO:0000256" key="12">
    <source>
        <dbReference type="ARBA" id="ARBA00023160"/>
    </source>
</evidence>
<sequence length="326" mass="37743">MAPHEIQLDTYESGFYKYLLSDHADTNKKSEMKIVWRNVILLTVLHIGAMHGLYLCVAQVMWTTFFFGLFNVIFAGLGITAGAHRLWAHKSYKAKFPLRLLLVIMNSTAMQNSAIVWVRDHRMHHKYSETDADPHNSKRGFFFSHMGWLAVRKHPEIKAKRHTLDMNDLWSDPLLRFQYKYFAFLGALFGIAIPSYIPTLWGEKLENAFFVVGILRYVYSLHGTWLVNSAAHIWGMRPYDKTINPAENLLVSIICLGEGFHNYHHTFPWDYKTAELGNYTFNLTTLFIDVMAKIGWAYDLRSVTPDVIENRVKRTGGRSHKTNAHE</sequence>
<dbReference type="Pfam" id="PF00487">
    <property type="entry name" value="FA_desaturase"/>
    <property type="match status" value="1"/>
</dbReference>
<dbReference type="GO" id="GO:0004768">
    <property type="term" value="F:stearoyl-CoA 9-desaturase activity"/>
    <property type="evidence" value="ECO:0007669"/>
    <property type="project" value="TreeGrafter"/>
</dbReference>
<evidence type="ECO:0000256" key="3">
    <source>
        <dbReference type="ARBA" id="ARBA00022516"/>
    </source>
</evidence>
<keyword evidence="17" id="KW-1185">Reference proteome</keyword>
<dbReference type="Proteomes" id="UP000838756">
    <property type="component" value="Unassembled WGS sequence"/>
</dbReference>
<dbReference type="InterPro" id="IPR015876">
    <property type="entry name" value="Acyl-CoA_DS"/>
</dbReference>
<keyword evidence="3 13" id="KW-0444">Lipid biosynthesis</keyword>
<dbReference type="PROSITE" id="PS00476">
    <property type="entry name" value="FATTY_ACID_DESATUR_1"/>
    <property type="match status" value="1"/>
</dbReference>
<comment type="cofactor">
    <cofactor evidence="13">
        <name>Fe(2+)</name>
        <dbReference type="ChEBI" id="CHEBI:29033"/>
    </cofactor>
</comment>
<evidence type="ECO:0000256" key="11">
    <source>
        <dbReference type="ARBA" id="ARBA00023136"/>
    </source>
</evidence>
<organism evidence="16 17">
    <name type="scientific">Pararge aegeria aegeria</name>
    <dbReference type="NCBI Taxonomy" id="348720"/>
    <lineage>
        <taxon>Eukaryota</taxon>
        <taxon>Metazoa</taxon>
        <taxon>Ecdysozoa</taxon>
        <taxon>Arthropoda</taxon>
        <taxon>Hexapoda</taxon>
        <taxon>Insecta</taxon>
        <taxon>Pterygota</taxon>
        <taxon>Neoptera</taxon>
        <taxon>Endopterygota</taxon>
        <taxon>Lepidoptera</taxon>
        <taxon>Glossata</taxon>
        <taxon>Ditrysia</taxon>
        <taxon>Papilionoidea</taxon>
        <taxon>Nymphalidae</taxon>
        <taxon>Satyrinae</taxon>
        <taxon>Satyrini</taxon>
        <taxon>Parargina</taxon>
        <taxon>Pararge</taxon>
    </lineage>
</organism>
<proteinExistence type="inferred from homology"/>
<feature type="transmembrane region" description="Helical" evidence="14">
    <location>
        <begin position="207"/>
        <end position="227"/>
    </location>
</feature>
<dbReference type="InterPro" id="IPR005804">
    <property type="entry name" value="FA_desaturase_dom"/>
</dbReference>
<evidence type="ECO:0000259" key="15">
    <source>
        <dbReference type="Pfam" id="PF00487"/>
    </source>
</evidence>
<keyword evidence="8 13" id="KW-0560">Oxidoreductase</keyword>
<dbReference type="CDD" id="cd03505">
    <property type="entry name" value="Delta9-FADS-like"/>
    <property type="match status" value="1"/>
</dbReference>
<dbReference type="EMBL" id="CAKXAJ010025888">
    <property type="protein sequence ID" value="CAH2245022.1"/>
    <property type="molecule type" value="Genomic_DNA"/>
</dbReference>
<dbReference type="PANTHER" id="PTHR11351:SF31">
    <property type="entry name" value="DESATURASE 1, ISOFORM A-RELATED"/>
    <property type="match status" value="1"/>
</dbReference>
<feature type="domain" description="Fatty acid desaturase" evidence="15">
    <location>
        <begin position="62"/>
        <end position="268"/>
    </location>
</feature>
<evidence type="ECO:0000256" key="7">
    <source>
        <dbReference type="ARBA" id="ARBA00022989"/>
    </source>
</evidence>
<gene>
    <name evidence="16" type="primary">jg17419</name>
    <name evidence="16" type="ORF">PAEG_LOCUS20902</name>
</gene>
<keyword evidence="9" id="KW-0408">Iron</keyword>
<keyword evidence="12 13" id="KW-0275">Fatty acid biosynthesis</keyword>
<evidence type="ECO:0000256" key="10">
    <source>
        <dbReference type="ARBA" id="ARBA00023098"/>
    </source>
</evidence>
<dbReference type="GO" id="GO:0005789">
    <property type="term" value="C:endoplasmic reticulum membrane"/>
    <property type="evidence" value="ECO:0007669"/>
    <property type="project" value="TreeGrafter"/>
</dbReference>
<evidence type="ECO:0000256" key="1">
    <source>
        <dbReference type="ARBA" id="ARBA00004141"/>
    </source>
</evidence>
<evidence type="ECO:0000313" key="17">
    <source>
        <dbReference type="Proteomes" id="UP000838756"/>
    </source>
</evidence>
<comment type="similarity">
    <text evidence="2 13">Belongs to the fatty acid desaturase type 1 family.</text>
</comment>
<dbReference type="AlphaFoldDB" id="A0A8S4S118"/>
<keyword evidence="6" id="KW-0276">Fatty acid metabolism</keyword>
<feature type="transmembrane region" description="Helical" evidence="14">
    <location>
        <begin position="181"/>
        <end position="201"/>
    </location>
</feature>
<accession>A0A8S4S118</accession>
<dbReference type="GO" id="GO:0005506">
    <property type="term" value="F:iron ion binding"/>
    <property type="evidence" value="ECO:0007669"/>
    <property type="project" value="TreeGrafter"/>
</dbReference>
<dbReference type="InterPro" id="IPR001522">
    <property type="entry name" value="FADS-1_CS"/>
</dbReference>
<comment type="caution">
    <text evidence="16">The sequence shown here is derived from an EMBL/GenBank/DDBJ whole genome shotgun (WGS) entry which is preliminary data.</text>
</comment>
<feature type="transmembrane region" description="Helical" evidence="14">
    <location>
        <begin position="96"/>
        <end position="118"/>
    </location>
</feature>
<evidence type="ECO:0000256" key="4">
    <source>
        <dbReference type="ARBA" id="ARBA00022692"/>
    </source>
</evidence>